<proteinExistence type="predicted"/>
<comment type="caution">
    <text evidence="1">The sequence shown here is derived from an EMBL/GenBank/DDBJ whole genome shotgun (WGS) entry which is preliminary data.</text>
</comment>
<gene>
    <name evidence="1" type="ORF">Tco_0774831</name>
</gene>
<evidence type="ECO:0000313" key="1">
    <source>
        <dbReference type="EMBL" id="GJS92195.1"/>
    </source>
</evidence>
<keyword evidence="2" id="KW-1185">Reference proteome</keyword>
<reference evidence="1" key="1">
    <citation type="journal article" date="2022" name="Int. J. Mol. Sci.">
        <title>Draft Genome of Tanacetum Coccineum: Genomic Comparison of Closely Related Tanacetum-Family Plants.</title>
        <authorList>
            <person name="Yamashiro T."/>
            <person name="Shiraishi A."/>
            <person name="Nakayama K."/>
            <person name="Satake H."/>
        </authorList>
    </citation>
    <scope>NUCLEOTIDE SEQUENCE</scope>
</reference>
<accession>A0ABQ4ZQH7</accession>
<dbReference type="Proteomes" id="UP001151760">
    <property type="component" value="Unassembled WGS sequence"/>
</dbReference>
<organism evidence="1 2">
    <name type="scientific">Tanacetum coccineum</name>
    <dbReference type="NCBI Taxonomy" id="301880"/>
    <lineage>
        <taxon>Eukaryota</taxon>
        <taxon>Viridiplantae</taxon>
        <taxon>Streptophyta</taxon>
        <taxon>Embryophyta</taxon>
        <taxon>Tracheophyta</taxon>
        <taxon>Spermatophyta</taxon>
        <taxon>Magnoliopsida</taxon>
        <taxon>eudicotyledons</taxon>
        <taxon>Gunneridae</taxon>
        <taxon>Pentapetalae</taxon>
        <taxon>asterids</taxon>
        <taxon>campanulids</taxon>
        <taxon>Asterales</taxon>
        <taxon>Asteraceae</taxon>
        <taxon>Asteroideae</taxon>
        <taxon>Anthemideae</taxon>
        <taxon>Anthemidinae</taxon>
        <taxon>Tanacetum</taxon>
    </lineage>
</organism>
<dbReference type="EMBL" id="BQNB010011563">
    <property type="protein sequence ID" value="GJS92195.1"/>
    <property type="molecule type" value="Genomic_DNA"/>
</dbReference>
<evidence type="ECO:0000313" key="2">
    <source>
        <dbReference type="Proteomes" id="UP001151760"/>
    </source>
</evidence>
<sequence length="166" mass="18917">MANQEQNLPQQEQPFVAAKQVGFNLEDIILNTNNEVALLYPEHNNKDYFKCVSAFISKCCLRKPFTKSPNMYKEYMTEFWYSAKALDNSKVSFSISTGGIFRDVGVNTFRNAIGAHYLPHSSEYVAPPSINVVRQWFPVIGYGEEVSAKGTLRKSLLPPRWRLLMA</sequence>
<name>A0ABQ4ZQH7_9ASTR</name>
<reference evidence="1" key="2">
    <citation type="submission" date="2022-01" db="EMBL/GenBank/DDBJ databases">
        <authorList>
            <person name="Yamashiro T."/>
            <person name="Shiraishi A."/>
            <person name="Satake H."/>
            <person name="Nakayama K."/>
        </authorList>
    </citation>
    <scope>NUCLEOTIDE SEQUENCE</scope>
</reference>
<protein>
    <submittedName>
        <fullName evidence="1">Uncharacterized protein</fullName>
    </submittedName>
</protein>